<evidence type="ECO:0000313" key="1">
    <source>
        <dbReference type="EMBL" id="CAF4204981.1"/>
    </source>
</evidence>
<gene>
    <name evidence="1" type="ORF">OVN521_LOCUS26597</name>
</gene>
<accession>A0A820BDX2</accession>
<keyword evidence="2" id="KW-1185">Reference proteome</keyword>
<dbReference type="Gene3D" id="3.30.420.10">
    <property type="entry name" value="Ribonuclease H-like superfamily/Ribonuclease H"/>
    <property type="match status" value="1"/>
</dbReference>
<sequence length="114" mass="13268">MIVYGIGCWVCYHFRYGLANGRYQNSIATDESWFYLDGTNGNRKVCYIKKSDPNYNQMIIQQGSCRPKGFMAWGGISAKRKASLRFVQSDTKINSDYYFNKILKPFLLRDVPRL</sequence>
<comment type="caution">
    <text evidence="1">The sequence shown here is derived from an EMBL/GenBank/DDBJ whole genome shotgun (WGS) entry which is preliminary data.</text>
</comment>
<name>A0A820BDX2_9BILA</name>
<protein>
    <submittedName>
        <fullName evidence="1">Uncharacterized protein</fullName>
    </submittedName>
</protein>
<dbReference type="EMBL" id="CAJOBG010007037">
    <property type="protein sequence ID" value="CAF4204981.1"/>
    <property type="molecule type" value="Genomic_DNA"/>
</dbReference>
<evidence type="ECO:0000313" key="2">
    <source>
        <dbReference type="Proteomes" id="UP000663866"/>
    </source>
</evidence>
<organism evidence="1 2">
    <name type="scientific">Rotaria magnacalcarata</name>
    <dbReference type="NCBI Taxonomy" id="392030"/>
    <lineage>
        <taxon>Eukaryota</taxon>
        <taxon>Metazoa</taxon>
        <taxon>Spiralia</taxon>
        <taxon>Gnathifera</taxon>
        <taxon>Rotifera</taxon>
        <taxon>Eurotatoria</taxon>
        <taxon>Bdelloidea</taxon>
        <taxon>Philodinida</taxon>
        <taxon>Philodinidae</taxon>
        <taxon>Rotaria</taxon>
    </lineage>
</organism>
<dbReference type="InterPro" id="IPR036397">
    <property type="entry name" value="RNaseH_sf"/>
</dbReference>
<dbReference type="AlphaFoldDB" id="A0A820BDX2"/>
<dbReference type="GO" id="GO:0003676">
    <property type="term" value="F:nucleic acid binding"/>
    <property type="evidence" value="ECO:0007669"/>
    <property type="project" value="InterPro"/>
</dbReference>
<dbReference type="Proteomes" id="UP000663866">
    <property type="component" value="Unassembled WGS sequence"/>
</dbReference>
<reference evidence="1" key="1">
    <citation type="submission" date="2021-02" db="EMBL/GenBank/DDBJ databases">
        <authorList>
            <person name="Nowell W R."/>
        </authorList>
    </citation>
    <scope>NUCLEOTIDE SEQUENCE</scope>
</reference>
<proteinExistence type="predicted"/>